<feature type="region of interest" description="Disordered" evidence="1">
    <location>
        <begin position="417"/>
        <end position="436"/>
    </location>
</feature>
<evidence type="ECO:0000313" key="3">
    <source>
        <dbReference type="EMBL" id="PWA98585.1"/>
    </source>
</evidence>
<dbReference type="PANTHER" id="PTHR11538:SF64">
    <property type="entry name" value="25S RRNA (URIDINE-N(3))-METHYLTRANSFERASE BMT5-LIKE DOMAIN-CONTAINING PROTEIN"/>
    <property type="match status" value="1"/>
</dbReference>
<dbReference type="OrthoDB" id="273345at2759"/>
<protein>
    <recommendedName>
        <fullName evidence="2">25S rRNA (uridine-N(3))-methyltransferase BMT5-like domain-containing protein</fullName>
    </recommendedName>
</protein>
<dbReference type="Pfam" id="PF10354">
    <property type="entry name" value="BMT5-like"/>
    <property type="match status" value="1"/>
</dbReference>
<dbReference type="InterPro" id="IPR019446">
    <property type="entry name" value="BMT5-like"/>
</dbReference>
<dbReference type="STRING" id="35608.A0A2U1QKS4"/>
<comment type="caution">
    <text evidence="3">The sequence shown here is derived from an EMBL/GenBank/DDBJ whole genome shotgun (WGS) entry which is preliminary data.</text>
</comment>
<proteinExistence type="predicted"/>
<dbReference type="GO" id="GO:0070475">
    <property type="term" value="P:rRNA base methylation"/>
    <property type="evidence" value="ECO:0007669"/>
    <property type="project" value="InterPro"/>
</dbReference>
<dbReference type="Proteomes" id="UP000245207">
    <property type="component" value="Unassembled WGS sequence"/>
</dbReference>
<accession>A0A2U1QKS4</accession>
<feature type="domain" description="25S rRNA (uridine-N(3))-methyltransferase BMT5-like" evidence="2">
    <location>
        <begin position="1"/>
        <end position="145"/>
    </location>
</feature>
<dbReference type="EMBL" id="PKPP01000059">
    <property type="protein sequence ID" value="PWA98585.1"/>
    <property type="molecule type" value="Genomic_DNA"/>
</dbReference>
<organism evidence="3 4">
    <name type="scientific">Artemisia annua</name>
    <name type="common">Sweet wormwood</name>
    <dbReference type="NCBI Taxonomy" id="35608"/>
    <lineage>
        <taxon>Eukaryota</taxon>
        <taxon>Viridiplantae</taxon>
        <taxon>Streptophyta</taxon>
        <taxon>Embryophyta</taxon>
        <taxon>Tracheophyta</taxon>
        <taxon>Spermatophyta</taxon>
        <taxon>Magnoliopsida</taxon>
        <taxon>eudicotyledons</taxon>
        <taxon>Gunneridae</taxon>
        <taxon>Pentapetalae</taxon>
        <taxon>asterids</taxon>
        <taxon>campanulids</taxon>
        <taxon>Asterales</taxon>
        <taxon>Asteraceae</taxon>
        <taxon>Asteroideae</taxon>
        <taxon>Anthemideae</taxon>
        <taxon>Artemisiinae</taxon>
        <taxon>Artemisia</taxon>
    </lineage>
</organism>
<sequence length="614" mass="71320">MVATSYLDEDWLVQQHWTSVPHLDELDRLGCLLLYEVDVYNMHEHPILKKMKFDVIVYNFPHAGHYDHLCERDLELIEMHKDLVGAYFKSASKMLNEGGEVHLRHREDPPYDSWNVVKLANKVGLKLQGKEQFLKSDYPGYHNKRGGDIQGNKTFPIVCAFTYKFAIDLPRGDDHHPKNDKASDFHDELGTNDEVHVIEVEDQNHDQQHPMSHELTQKSIHALVEDALFVDKNDEDVHLPKKVEVCDNLDAHVPKEQAKDEVDVDILTNGVGKDTDVGVPEMKVGVPELDTMNEDDYLISHHKADDRNYCGSQVIIDLELRKVGDDHKNVEVYHDHGLLKEDEIIYLEKNDQDLDKHVKSEEDCDIDRHFPKKNEVHVMDMEDLYQQHLENDKAHDSDHELPKTDDVHELMMTDQDHNHDHDQQHTKNDHEVHDHAPKSDEVANDLLKNEVNTVPKNDEVLDHLIRIDGANGDFDVPNLETTNDINKHDRMNNEVDDDLAVQVLEVKDLVEKLHIYNDVVEKEDVRDDLYVHVLDIKNHVHIKNENDLHEHNGDCLMDEIKDDDHADYNNDSTKMKDCVHDELVENDCVHDHHKYLSMLINSIDNWSYLIVNDL</sequence>
<evidence type="ECO:0000259" key="2">
    <source>
        <dbReference type="Pfam" id="PF10354"/>
    </source>
</evidence>
<reference evidence="3 4" key="1">
    <citation type="journal article" date="2018" name="Mol. Plant">
        <title>The genome of Artemisia annua provides insight into the evolution of Asteraceae family and artemisinin biosynthesis.</title>
        <authorList>
            <person name="Shen Q."/>
            <person name="Zhang L."/>
            <person name="Liao Z."/>
            <person name="Wang S."/>
            <person name="Yan T."/>
            <person name="Shi P."/>
            <person name="Liu M."/>
            <person name="Fu X."/>
            <person name="Pan Q."/>
            <person name="Wang Y."/>
            <person name="Lv Z."/>
            <person name="Lu X."/>
            <person name="Zhang F."/>
            <person name="Jiang W."/>
            <person name="Ma Y."/>
            <person name="Chen M."/>
            <person name="Hao X."/>
            <person name="Li L."/>
            <person name="Tang Y."/>
            <person name="Lv G."/>
            <person name="Zhou Y."/>
            <person name="Sun X."/>
            <person name="Brodelius P.E."/>
            <person name="Rose J.K.C."/>
            <person name="Tang K."/>
        </authorList>
    </citation>
    <scope>NUCLEOTIDE SEQUENCE [LARGE SCALE GENOMIC DNA]</scope>
    <source>
        <strain evidence="4">cv. Huhao1</strain>
        <tissue evidence="3">Leaf</tissue>
    </source>
</reference>
<name>A0A2U1QKS4_ARTAN</name>
<evidence type="ECO:0000313" key="4">
    <source>
        <dbReference type="Proteomes" id="UP000245207"/>
    </source>
</evidence>
<dbReference type="GO" id="GO:0070042">
    <property type="term" value="F:rRNA (uridine-N3-)-methyltransferase activity"/>
    <property type="evidence" value="ECO:0007669"/>
    <property type="project" value="InterPro"/>
</dbReference>
<gene>
    <name evidence="3" type="ORF">CTI12_AA017080</name>
</gene>
<dbReference type="PANTHER" id="PTHR11538">
    <property type="entry name" value="PHENYLALANYL-TRNA SYNTHETASE"/>
    <property type="match status" value="1"/>
</dbReference>
<keyword evidence="4" id="KW-1185">Reference proteome</keyword>
<evidence type="ECO:0000256" key="1">
    <source>
        <dbReference type="SAM" id="MobiDB-lite"/>
    </source>
</evidence>
<dbReference type="GO" id="GO:0005737">
    <property type="term" value="C:cytoplasm"/>
    <property type="evidence" value="ECO:0007669"/>
    <property type="project" value="TreeGrafter"/>
</dbReference>
<dbReference type="AlphaFoldDB" id="A0A2U1QKS4"/>